<dbReference type="AlphaFoldDB" id="A0AAE1HEI1"/>
<dbReference type="PANTHER" id="PTHR47302">
    <property type="entry name" value="STERILE ALPHA MOTIF DOMAIN-CONTAINING PROTEIN 3"/>
    <property type="match status" value="1"/>
</dbReference>
<accession>A0AAE1HEI1</accession>
<protein>
    <submittedName>
        <fullName evidence="2">Sterile alpha motif domain-containing protein 3</fullName>
    </submittedName>
</protein>
<name>A0AAE1HEI1_9NEOP</name>
<feature type="compositionally biased region" description="Basic and acidic residues" evidence="1">
    <location>
        <begin position="94"/>
        <end position="107"/>
    </location>
</feature>
<reference evidence="2" key="1">
    <citation type="submission" date="2021-07" db="EMBL/GenBank/DDBJ databases">
        <authorList>
            <person name="Catto M.A."/>
            <person name="Jacobson A."/>
            <person name="Kennedy G."/>
            <person name="Labadie P."/>
            <person name="Hunt B.G."/>
            <person name="Srinivasan R."/>
        </authorList>
    </citation>
    <scope>NUCLEOTIDE SEQUENCE</scope>
    <source>
        <strain evidence="2">PL_HMW_Pooled</strain>
        <tissue evidence="2">Head</tissue>
    </source>
</reference>
<comment type="caution">
    <text evidence="2">The sequence shown here is derived from an EMBL/GenBank/DDBJ whole genome shotgun (WGS) entry which is preliminary data.</text>
</comment>
<keyword evidence="3" id="KW-1185">Reference proteome</keyword>
<reference evidence="2" key="2">
    <citation type="journal article" date="2023" name="BMC Genomics">
        <title>Pest status, molecular evolution, and epigenetic factors derived from the genome assembly of Frankliniella fusca, a thysanopteran phytovirus vector.</title>
        <authorList>
            <person name="Catto M.A."/>
            <person name="Labadie P.E."/>
            <person name="Jacobson A.L."/>
            <person name="Kennedy G.G."/>
            <person name="Srinivasan R."/>
            <person name="Hunt B.G."/>
        </authorList>
    </citation>
    <scope>NUCLEOTIDE SEQUENCE</scope>
    <source>
        <strain evidence="2">PL_HMW_Pooled</strain>
    </source>
</reference>
<sequence length="502" mass="57150">MRFLATYGASSRIITVDPNKDSIEAAFRRTFDGILEDEKFNILREETDFGQGVFVDMVDFAELQDKTKLEFRKVIVPPTEQVEDNNWATLNHAGGEERHENENRPPREATGGSEVPYDYKLPQFELGLRNQLYTGQPLNAVWERRLRQALFQSMRTYVTDLYPTRAEYACVAEALVRQYPHLEDKSHMTLLSNMQSPDGTYSWRCGLKQCFKYARRLVPDQIATNQIAHARAKFRRTGMAERSVHQDDTMSRRPVTQALVYGAGEDAASTMNHQTTIQQEWAKRHPDLMIISTRMKCSMVNRRYEMLHGEVQDVLEKYPALTDSFQWMLEAERQLGVCINQHVQRFFATANIRLEALAEKGAAQVFLALWQGCPDSDIVRVKQSIFVACLPLLCGDSMSRWIVIDKDVTSAGPIMHVKTAMASLNGAKFTPYLDMKPLLGEHDEAPIMEAFQVLASSIHLFQVDYSVSTVLSSRLLCEAIWGFPSGGKKFTPRMNRILSSLA</sequence>
<evidence type="ECO:0000256" key="1">
    <source>
        <dbReference type="SAM" id="MobiDB-lite"/>
    </source>
</evidence>
<evidence type="ECO:0000313" key="3">
    <source>
        <dbReference type="Proteomes" id="UP001219518"/>
    </source>
</evidence>
<evidence type="ECO:0000313" key="2">
    <source>
        <dbReference type="EMBL" id="KAK3919874.1"/>
    </source>
</evidence>
<dbReference type="Proteomes" id="UP001219518">
    <property type="component" value="Unassembled WGS sequence"/>
</dbReference>
<organism evidence="2 3">
    <name type="scientific">Frankliniella fusca</name>
    <dbReference type="NCBI Taxonomy" id="407009"/>
    <lineage>
        <taxon>Eukaryota</taxon>
        <taxon>Metazoa</taxon>
        <taxon>Ecdysozoa</taxon>
        <taxon>Arthropoda</taxon>
        <taxon>Hexapoda</taxon>
        <taxon>Insecta</taxon>
        <taxon>Pterygota</taxon>
        <taxon>Neoptera</taxon>
        <taxon>Paraneoptera</taxon>
        <taxon>Thysanoptera</taxon>
        <taxon>Terebrantia</taxon>
        <taxon>Thripoidea</taxon>
        <taxon>Thripidae</taxon>
        <taxon>Frankliniella</taxon>
    </lineage>
</organism>
<feature type="region of interest" description="Disordered" evidence="1">
    <location>
        <begin position="93"/>
        <end position="115"/>
    </location>
</feature>
<dbReference type="PANTHER" id="PTHR47302:SF1">
    <property type="entry name" value="STERILE ALPHA MOTIF DOMAIN-CONTAINING PROTEIN 3"/>
    <property type="match status" value="1"/>
</dbReference>
<dbReference type="InterPro" id="IPR042812">
    <property type="entry name" value="SAMD3"/>
</dbReference>
<gene>
    <name evidence="2" type="ORF">KUF71_009160</name>
</gene>
<dbReference type="EMBL" id="JAHWGI010000985">
    <property type="protein sequence ID" value="KAK3919874.1"/>
    <property type="molecule type" value="Genomic_DNA"/>
</dbReference>
<proteinExistence type="predicted"/>